<evidence type="ECO:0000313" key="3">
    <source>
        <dbReference type="Proteomes" id="UP000324209"/>
    </source>
</evidence>
<dbReference type="RefSeq" id="WP_149484702.1">
    <property type="nucleotide sequence ID" value="NZ_CP036150.1"/>
</dbReference>
<evidence type="ECO:0000256" key="1">
    <source>
        <dbReference type="SAM" id="SignalP"/>
    </source>
</evidence>
<feature type="chain" id="PRO_5022898861" description="ABC transporter substrate-binding protein" evidence="1">
    <location>
        <begin position="20"/>
        <end position="289"/>
    </location>
</feature>
<dbReference type="Gene3D" id="3.40.190.10">
    <property type="entry name" value="Periplasmic binding protein-like II"/>
    <property type="match status" value="1"/>
</dbReference>
<accession>A0A5C1QHP0</accession>
<dbReference type="KEGG" id="ock:EXM22_00925"/>
<sequence length="289" mass="32216">MKKLLILLFGFTLVFMAAASGQNESSEETRSIRIGVMPDAGALPLFLMDNVEPVPFMSAKERDTAMQIGELDGIMTDLVSVVSFGQKGMPQKVLTITESRFMIVAHPEFDDNSLWSIGLSDNTVIEFMVDQMAGEREIEKVSIPQVPVRMEMLGNGKIPLACLTDAMAWPLLSRGFPIVVDQADTGLEPAVLAFSESFVQDHPQELSDFRDQWDEAVSQINADPDRYRSLLLDKIRLPDDPENPYPVPHFRPVILPPVDTVSSVLQWFEAKYGLEHSVSYEDIIISQGN</sequence>
<proteinExistence type="predicted"/>
<organism evidence="2 3">
    <name type="scientific">Oceanispirochaeta crateris</name>
    <dbReference type="NCBI Taxonomy" id="2518645"/>
    <lineage>
        <taxon>Bacteria</taxon>
        <taxon>Pseudomonadati</taxon>
        <taxon>Spirochaetota</taxon>
        <taxon>Spirochaetia</taxon>
        <taxon>Spirochaetales</taxon>
        <taxon>Spirochaetaceae</taxon>
        <taxon>Oceanispirochaeta</taxon>
    </lineage>
</organism>
<evidence type="ECO:0000313" key="2">
    <source>
        <dbReference type="EMBL" id="QEN06619.1"/>
    </source>
</evidence>
<dbReference type="AlphaFoldDB" id="A0A5C1QHP0"/>
<reference evidence="2 3" key="1">
    <citation type="submission" date="2019-02" db="EMBL/GenBank/DDBJ databases">
        <title>Complete Genome Sequence and Methylome Analysis of free living Spirochaetas.</title>
        <authorList>
            <person name="Fomenkov A."/>
            <person name="Dubinina G."/>
            <person name="Leshcheva N."/>
            <person name="Mikheeva N."/>
            <person name="Grabovich M."/>
            <person name="Vincze T."/>
            <person name="Roberts R.J."/>
        </authorList>
    </citation>
    <scope>NUCLEOTIDE SEQUENCE [LARGE SCALE GENOMIC DNA]</scope>
    <source>
        <strain evidence="2 3">K2</strain>
    </source>
</reference>
<keyword evidence="1" id="KW-0732">Signal</keyword>
<dbReference type="EMBL" id="CP036150">
    <property type="protein sequence ID" value="QEN06619.1"/>
    <property type="molecule type" value="Genomic_DNA"/>
</dbReference>
<name>A0A5C1QHP0_9SPIO</name>
<keyword evidence="3" id="KW-1185">Reference proteome</keyword>
<protein>
    <recommendedName>
        <fullName evidence="4">ABC transporter substrate-binding protein</fullName>
    </recommendedName>
</protein>
<dbReference type="OrthoDB" id="9815602at2"/>
<feature type="signal peptide" evidence="1">
    <location>
        <begin position="1"/>
        <end position="19"/>
    </location>
</feature>
<dbReference type="Proteomes" id="UP000324209">
    <property type="component" value="Chromosome"/>
</dbReference>
<evidence type="ECO:0008006" key="4">
    <source>
        <dbReference type="Google" id="ProtNLM"/>
    </source>
</evidence>
<dbReference type="SUPFAM" id="SSF53850">
    <property type="entry name" value="Periplasmic binding protein-like II"/>
    <property type="match status" value="1"/>
</dbReference>
<gene>
    <name evidence="2" type="ORF">EXM22_00925</name>
</gene>